<evidence type="ECO:0000256" key="8">
    <source>
        <dbReference type="ARBA" id="ARBA00023146"/>
    </source>
</evidence>
<dbReference type="PANTHER" id="PTHR45765">
    <property type="entry name" value="METHIONINE--TRNA LIGASE"/>
    <property type="match status" value="1"/>
</dbReference>
<feature type="short sequence motif" description="'HIGH' region" evidence="10">
    <location>
        <begin position="11"/>
        <end position="21"/>
    </location>
</feature>
<dbReference type="Proteomes" id="UP000752814">
    <property type="component" value="Unassembled WGS sequence"/>
</dbReference>
<dbReference type="GO" id="GO:0006431">
    <property type="term" value="P:methionyl-tRNA aminoacylation"/>
    <property type="evidence" value="ECO:0007669"/>
    <property type="project" value="UniProtKB-UniRule"/>
</dbReference>
<dbReference type="Gene3D" id="3.40.50.620">
    <property type="entry name" value="HUPs"/>
    <property type="match status" value="1"/>
</dbReference>
<evidence type="ECO:0000256" key="6">
    <source>
        <dbReference type="ARBA" id="ARBA00022884"/>
    </source>
</evidence>
<dbReference type="InterPro" id="IPR015413">
    <property type="entry name" value="Methionyl/Leucyl_tRNA_Synth"/>
</dbReference>
<dbReference type="InterPro" id="IPR012340">
    <property type="entry name" value="NA-bd_OB-fold"/>
</dbReference>
<dbReference type="Gene3D" id="2.40.50.140">
    <property type="entry name" value="Nucleic acid-binding proteins"/>
    <property type="match status" value="1"/>
</dbReference>
<dbReference type="Gene3D" id="2.20.28.20">
    <property type="entry name" value="Methionyl-tRNA synthetase, Zn-domain"/>
    <property type="match status" value="1"/>
</dbReference>
<dbReference type="CDD" id="cd07957">
    <property type="entry name" value="Anticodon_Ia_Met"/>
    <property type="match status" value="1"/>
</dbReference>
<comment type="subunit">
    <text evidence="10">Homodimer.</text>
</comment>
<feature type="binding site" evidence="10">
    <location>
        <position position="335"/>
    </location>
    <ligand>
        <name>ATP</name>
        <dbReference type="ChEBI" id="CHEBI:30616"/>
    </ligand>
</feature>
<feature type="binding site" evidence="10">
    <location>
        <position position="159"/>
    </location>
    <ligand>
        <name>Zn(2+)</name>
        <dbReference type="ChEBI" id="CHEBI:29105"/>
    </ligand>
</feature>
<proteinExistence type="inferred from homology"/>
<dbReference type="AlphaFoldDB" id="A0A8J8TFK9"/>
<name>A0A8J8TFK9_9ARCH</name>
<dbReference type="InterPro" id="IPR033911">
    <property type="entry name" value="MetRS_core"/>
</dbReference>
<dbReference type="GO" id="GO:0000049">
    <property type="term" value="F:tRNA binding"/>
    <property type="evidence" value="ECO:0007669"/>
    <property type="project" value="UniProtKB-UniRule"/>
</dbReference>
<evidence type="ECO:0000256" key="4">
    <source>
        <dbReference type="ARBA" id="ARBA00022741"/>
    </source>
</evidence>
<dbReference type="InterPro" id="IPR009080">
    <property type="entry name" value="tRNAsynth_Ia_anticodon-bd"/>
</dbReference>
<evidence type="ECO:0000256" key="3">
    <source>
        <dbReference type="ARBA" id="ARBA00022598"/>
    </source>
</evidence>
<evidence type="ECO:0000256" key="10">
    <source>
        <dbReference type="HAMAP-Rule" id="MF_00098"/>
    </source>
</evidence>
<dbReference type="InterPro" id="IPR023458">
    <property type="entry name" value="Met-tRNA_ligase_1"/>
</dbReference>
<dbReference type="PRINTS" id="PR01041">
    <property type="entry name" value="TRNASYNTHMET"/>
</dbReference>
<comment type="subcellular location">
    <subcellularLocation>
        <location evidence="10">Cytoplasm</location>
    </subcellularLocation>
</comment>
<dbReference type="RefSeq" id="WP_020448673.1">
    <property type="nucleotide sequence ID" value="NZ_CAYAYE010000015.1"/>
</dbReference>
<keyword evidence="2 10" id="KW-0820">tRNA-binding</keyword>
<dbReference type="InterPro" id="IPR029038">
    <property type="entry name" value="MetRS_Zn"/>
</dbReference>
<dbReference type="InterPro" id="IPR041872">
    <property type="entry name" value="Anticodon_Met"/>
</dbReference>
<keyword evidence="8 10" id="KW-0030">Aminoacyl-tRNA synthetase</keyword>
<comment type="similarity">
    <text evidence="10">Belongs to the class-I aminoacyl-tRNA synthetase family. MetG type 1 subfamily.</text>
</comment>
<keyword evidence="3 10" id="KW-0436">Ligase</keyword>
<dbReference type="InterPro" id="IPR002547">
    <property type="entry name" value="tRNA-bd_dom"/>
</dbReference>
<accession>A0A8J8TFK9</accession>
<evidence type="ECO:0000256" key="2">
    <source>
        <dbReference type="ARBA" id="ARBA00022555"/>
    </source>
</evidence>
<dbReference type="GO" id="GO:0004825">
    <property type="term" value="F:methionine-tRNA ligase activity"/>
    <property type="evidence" value="ECO:0007669"/>
    <property type="project" value="UniProtKB-UniRule"/>
</dbReference>
<keyword evidence="10" id="KW-0479">Metal-binding</keyword>
<protein>
    <recommendedName>
        <fullName evidence="10">Methionine--tRNA ligase</fullName>
        <ecNumber evidence="10">6.1.1.10</ecNumber>
    </recommendedName>
    <alternativeName>
        <fullName evidence="10">Methionyl-tRNA synthetase</fullName>
        <shortName evidence="10">MetRS</shortName>
    </alternativeName>
</protein>
<dbReference type="GO" id="GO:0005524">
    <property type="term" value="F:ATP binding"/>
    <property type="evidence" value="ECO:0007669"/>
    <property type="project" value="UniProtKB-UniRule"/>
</dbReference>
<feature type="binding site" evidence="10">
    <location>
        <position position="156"/>
    </location>
    <ligand>
        <name>Zn(2+)</name>
        <dbReference type="ChEBI" id="CHEBI:29105"/>
    </ligand>
</feature>
<sequence>MSKVLICAAWPYANSPIHLGHIAGSLLSPDIFSRYNRLKGNEVLMVSGSDQHGTPITVKADREGVTPKEIAERYHEINKKAIEGMGIEFSLFTKTHTENHAKIVSEIFLSLLDKGYLIKKSTPQYYCPHCMKFLPDRYVEGVCPICGNEKARGDQCEKCGNTFESGGLNDAKCVHCSTTPEMKETEHFFLKLSEFQKPLTDWLENKQDWKNSVQLFTKNWLDEGLHDRAITRDMSWGIPVPLENWEGKSIYVWFEAVIGYLSASIEWAKKSGNPDAWKDYWTDPEVKSYYFLGKDNIPFHTIIWPAILMAYGGLNMPYDVPANEFLTFKGDKMSKSRGMSIDIPSMLEKYDSDSIRYYASINMPENKDADFSWSEFVTKNNNELVATLGNFYHRSLSFTHKHFGEIPEYKGSAEEEEKISAAISAAAKEVEENLDKCEFKRALKAVMELAQFGNRYFDACAPWALIKKDKEECGSALNLNLRLVKALAILSNPFLPRSSKGAWNLLGYDNTIYDEGWKSLNIPPAEHQKLRSPAPLFTKMEPIEEETNKFGGFSSLNLKVGKIVSVDDHPNADSLFLLQVDIGHEIQVVAGLKKYYSKEEMLNRRVVVVSNLKPAKLRGCESQGMLLAADAGEELVMLLSAPEESEPGEAVNSGLPQNEKRIEFKDFQKLTLRIGSIQGNKVDIGREISADVREGDCGKVAVFLPSEDSDEGLILRTESGRAVSVGSEMPNGANIR</sequence>
<feature type="short sequence motif" description="'KMSKS' region" evidence="10">
    <location>
        <begin position="332"/>
        <end position="336"/>
    </location>
</feature>
<evidence type="ECO:0000313" key="12">
    <source>
        <dbReference type="EMBL" id="TQS84769.1"/>
    </source>
</evidence>
<dbReference type="EC" id="6.1.1.10" evidence="10"/>
<organism evidence="12 13">
    <name type="scientific">Candidatus Methanomassiliicoccus intestinalis</name>
    <dbReference type="NCBI Taxonomy" id="1406512"/>
    <lineage>
        <taxon>Archaea</taxon>
        <taxon>Methanobacteriati</taxon>
        <taxon>Thermoplasmatota</taxon>
        <taxon>Thermoplasmata</taxon>
        <taxon>Methanomassiliicoccales</taxon>
        <taxon>Methanomassiliicoccaceae</taxon>
        <taxon>Methanomassiliicoccus</taxon>
    </lineage>
</organism>
<evidence type="ECO:0000313" key="13">
    <source>
        <dbReference type="Proteomes" id="UP000752814"/>
    </source>
</evidence>
<feature type="domain" description="TRNA-binding" evidence="11">
    <location>
        <begin position="552"/>
        <end position="652"/>
    </location>
</feature>
<dbReference type="CDD" id="cd00814">
    <property type="entry name" value="MetRS_core"/>
    <property type="match status" value="1"/>
</dbReference>
<reference evidence="12" key="1">
    <citation type="submission" date="2016-03" db="EMBL/GenBank/DDBJ databases">
        <authorList>
            <person name="Borrel G."/>
            <person name="Mccann A."/>
            <person name="O'Toole P.W."/>
        </authorList>
    </citation>
    <scope>NUCLEOTIDE SEQUENCE</scope>
    <source>
        <strain evidence="12">183</strain>
    </source>
</reference>
<evidence type="ECO:0000256" key="9">
    <source>
        <dbReference type="ARBA" id="ARBA00047364"/>
    </source>
</evidence>
<dbReference type="GeneID" id="41323204"/>
<dbReference type="SUPFAM" id="SSF50249">
    <property type="entry name" value="Nucleic acid-binding proteins"/>
    <property type="match status" value="1"/>
</dbReference>
<dbReference type="EMBL" id="LVVT01000001">
    <property type="protein sequence ID" value="TQS84769.1"/>
    <property type="molecule type" value="Genomic_DNA"/>
</dbReference>
<dbReference type="InterPro" id="IPR014729">
    <property type="entry name" value="Rossmann-like_a/b/a_fold"/>
</dbReference>
<keyword evidence="4 10" id="KW-0547">Nucleotide-binding</keyword>
<dbReference type="PROSITE" id="PS50886">
    <property type="entry name" value="TRBD"/>
    <property type="match status" value="1"/>
</dbReference>
<comment type="cofactor">
    <cofactor evidence="10">
        <name>Zn(2+)</name>
        <dbReference type="ChEBI" id="CHEBI:29105"/>
    </cofactor>
    <text evidence="10">Binds 1 zinc ion per subunit.</text>
</comment>
<dbReference type="GO" id="GO:0046872">
    <property type="term" value="F:metal ion binding"/>
    <property type="evidence" value="ECO:0007669"/>
    <property type="project" value="UniProtKB-KW"/>
</dbReference>
<keyword evidence="6 10" id="KW-0694">RNA-binding</keyword>
<gene>
    <name evidence="10" type="primary">metG</name>
    <name evidence="12" type="ORF">A3207_01690</name>
</gene>
<evidence type="ECO:0000256" key="7">
    <source>
        <dbReference type="ARBA" id="ARBA00022917"/>
    </source>
</evidence>
<dbReference type="Pfam" id="PF01588">
    <property type="entry name" value="tRNA_bind"/>
    <property type="match status" value="1"/>
</dbReference>
<keyword evidence="5 10" id="KW-0067">ATP-binding</keyword>
<evidence type="ECO:0000256" key="5">
    <source>
        <dbReference type="ARBA" id="ARBA00022840"/>
    </source>
</evidence>
<dbReference type="SUPFAM" id="SSF57770">
    <property type="entry name" value="Methionyl-tRNA synthetase (MetRS), Zn-domain"/>
    <property type="match status" value="1"/>
</dbReference>
<dbReference type="InterPro" id="IPR014758">
    <property type="entry name" value="Met-tRNA_synth"/>
</dbReference>
<comment type="caution">
    <text evidence="12">The sequence shown here is derived from an EMBL/GenBank/DDBJ whole genome shotgun (WGS) entry which is preliminary data.</text>
</comment>
<feature type="binding site" evidence="10">
    <location>
        <position position="146"/>
    </location>
    <ligand>
        <name>Zn(2+)</name>
        <dbReference type="ChEBI" id="CHEBI:29105"/>
    </ligand>
</feature>
<dbReference type="Pfam" id="PF09334">
    <property type="entry name" value="tRNA-synt_1g"/>
    <property type="match status" value="1"/>
</dbReference>
<dbReference type="SUPFAM" id="SSF52374">
    <property type="entry name" value="Nucleotidylyl transferase"/>
    <property type="match status" value="1"/>
</dbReference>
<feature type="binding site" evidence="10">
    <location>
        <position position="143"/>
    </location>
    <ligand>
        <name>Zn(2+)</name>
        <dbReference type="ChEBI" id="CHEBI:29105"/>
    </ligand>
</feature>
<keyword evidence="7 10" id="KW-0648">Protein biosynthesis</keyword>
<keyword evidence="1 10" id="KW-0963">Cytoplasm</keyword>
<evidence type="ECO:0000256" key="1">
    <source>
        <dbReference type="ARBA" id="ARBA00022490"/>
    </source>
</evidence>
<evidence type="ECO:0000259" key="11">
    <source>
        <dbReference type="PROSITE" id="PS50886"/>
    </source>
</evidence>
<comment type="function">
    <text evidence="10">Is required not only for elongation of protein synthesis but also for the initiation of all mRNA translation through initiator tRNA(fMet) aminoacylation.</text>
</comment>
<dbReference type="PANTHER" id="PTHR45765:SF1">
    <property type="entry name" value="METHIONINE--TRNA LIGASE, CYTOPLASMIC"/>
    <property type="match status" value="1"/>
</dbReference>
<dbReference type="HAMAP" id="MF_00098">
    <property type="entry name" value="Met_tRNA_synth_type1"/>
    <property type="match status" value="1"/>
</dbReference>
<dbReference type="NCBIfam" id="TIGR00398">
    <property type="entry name" value="metG"/>
    <property type="match status" value="1"/>
</dbReference>
<dbReference type="SUPFAM" id="SSF47323">
    <property type="entry name" value="Anticodon-binding domain of a subclass of class I aminoacyl-tRNA synthetases"/>
    <property type="match status" value="1"/>
</dbReference>
<dbReference type="Pfam" id="PF19303">
    <property type="entry name" value="Anticodon_3"/>
    <property type="match status" value="1"/>
</dbReference>
<comment type="catalytic activity">
    <reaction evidence="9 10">
        <text>tRNA(Met) + L-methionine + ATP = L-methionyl-tRNA(Met) + AMP + diphosphate</text>
        <dbReference type="Rhea" id="RHEA:13481"/>
        <dbReference type="Rhea" id="RHEA-COMP:9667"/>
        <dbReference type="Rhea" id="RHEA-COMP:9698"/>
        <dbReference type="ChEBI" id="CHEBI:30616"/>
        <dbReference type="ChEBI" id="CHEBI:33019"/>
        <dbReference type="ChEBI" id="CHEBI:57844"/>
        <dbReference type="ChEBI" id="CHEBI:78442"/>
        <dbReference type="ChEBI" id="CHEBI:78530"/>
        <dbReference type="ChEBI" id="CHEBI:456215"/>
        <dbReference type="EC" id="6.1.1.10"/>
    </reaction>
</comment>
<dbReference type="GO" id="GO:0005829">
    <property type="term" value="C:cytosol"/>
    <property type="evidence" value="ECO:0007669"/>
    <property type="project" value="TreeGrafter"/>
</dbReference>
<keyword evidence="10" id="KW-0862">Zinc</keyword>
<dbReference type="NCBIfam" id="NF001100">
    <property type="entry name" value="PRK00133.1"/>
    <property type="match status" value="1"/>
</dbReference>
<dbReference type="Gene3D" id="1.10.730.10">
    <property type="entry name" value="Isoleucyl-tRNA Synthetase, Domain 1"/>
    <property type="match status" value="1"/>
</dbReference>
<dbReference type="OMA" id="NMFLPDR"/>